<accession>A0ABW0VZA3</accession>
<dbReference type="PROSITE" id="PS00512">
    <property type="entry name" value="ALPHA_GALACTOSIDASE"/>
    <property type="match status" value="1"/>
</dbReference>
<dbReference type="PANTHER" id="PTHR43053:SF3">
    <property type="entry name" value="ALPHA-GALACTOSIDASE C-RELATED"/>
    <property type="match status" value="1"/>
</dbReference>
<name>A0ABW0VZA3_9BACL</name>
<proteinExistence type="inferred from homology"/>
<evidence type="ECO:0000256" key="2">
    <source>
        <dbReference type="ARBA" id="ARBA00006202"/>
    </source>
</evidence>
<dbReference type="Gene3D" id="2.70.98.60">
    <property type="entry name" value="alpha-galactosidase from lactobacil brevis"/>
    <property type="match status" value="1"/>
</dbReference>
<dbReference type="Pfam" id="PF02065">
    <property type="entry name" value="Melibiase"/>
    <property type="match status" value="1"/>
</dbReference>
<comment type="catalytic activity">
    <reaction evidence="1 6">
        <text>Hydrolysis of terminal, non-reducing alpha-D-galactose residues in alpha-D-galactosides, including galactose oligosaccharides, galactomannans and galactolipids.</text>
        <dbReference type="EC" id="3.2.1.22"/>
    </reaction>
</comment>
<dbReference type="InterPro" id="IPR031704">
    <property type="entry name" value="Glyco_hydro_36_N"/>
</dbReference>
<dbReference type="InterPro" id="IPR031705">
    <property type="entry name" value="Glyco_hydro_36_C"/>
</dbReference>
<dbReference type="Proteomes" id="UP001596047">
    <property type="component" value="Unassembled WGS sequence"/>
</dbReference>
<dbReference type="InterPro" id="IPR000111">
    <property type="entry name" value="Glyco_hydro_27/36_CS"/>
</dbReference>
<evidence type="ECO:0000256" key="4">
    <source>
        <dbReference type="ARBA" id="ARBA00022801"/>
    </source>
</evidence>
<reference evidence="10" key="1">
    <citation type="journal article" date="2019" name="Int. J. Syst. Evol. Microbiol.">
        <title>The Global Catalogue of Microorganisms (GCM) 10K type strain sequencing project: providing services to taxonomists for standard genome sequencing and annotation.</title>
        <authorList>
            <consortium name="The Broad Institute Genomics Platform"/>
            <consortium name="The Broad Institute Genome Sequencing Center for Infectious Disease"/>
            <person name="Wu L."/>
            <person name="Ma J."/>
        </authorList>
    </citation>
    <scope>NUCLEOTIDE SEQUENCE [LARGE SCALE GENOMIC DNA]</scope>
    <source>
        <strain evidence="10">CGMCC 1.3240</strain>
    </source>
</reference>
<dbReference type="InterPro" id="IPR013780">
    <property type="entry name" value="Glyco_hydro_b"/>
</dbReference>
<evidence type="ECO:0000256" key="5">
    <source>
        <dbReference type="ARBA" id="ARBA00023295"/>
    </source>
</evidence>
<dbReference type="Pfam" id="PF16874">
    <property type="entry name" value="Glyco_hydro_36C"/>
    <property type="match status" value="1"/>
</dbReference>
<gene>
    <name evidence="9" type="ORF">ACFPYJ_09985</name>
</gene>
<dbReference type="EMBL" id="JBHSOW010000035">
    <property type="protein sequence ID" value="MFC5649456.1"/>
    <property type="molecule type" value="Genomic_DNA"/>
</dbReference>
<dbReference type="PRINTS" id="PR00743">
    <property type="entry name" value="GLHYDRLASE36"/>
</dbReference>
<dbReference type="InterPro" id="IPR050985">
    <property type="entry name" value="Alpha-glycosidase_related"/>
</dbReference>
<evidence type="ECO:0000259" key="7">
    <source>
        <dbReference type="Pfam" id="PF16874"/>
    </source>
</evidence>
<feature type="domain" description="Glycosyl hydrolase family 36 C-terminal" evidence="7">
    <location>
        <begin position="624"/>
        <end position="702"/>
    </location>
</feature>
<dbReference type="InterPro" id="IPR013785">
    <property type="entry name" value="Aldolase_TIM"/>
</dbReference>
<evidence type="ECO:0000256" key="1">
    <source>
        <dbReference type="ARBA" id="ARBA00001255"/>
    </source>
</evidence>
<keyword evidence="4 6" id="KW-0378">Hydrolase</keyword>
<comment type="caution">
    <text evidence="9">The sequence shown here is derived from an EMBL/GenBank/DDBJ whole genome shotgun (WGS) entry which is preliminary data.</text>
</comment>
<dbReference type="InterPro" id="IPR017853">
    <property type="entry name" value="GH"/>
</dbReference>
<dbReference type="Gene3D" id="2.60.40.1180">
    <property type="entry name" value="Golgi alpha-mannosidase II"/>
    <property type="match status" value="1"/>
</dbReference>
<comment type="similarity">
    <text evidence="2">Belongs to the glycosyl hydrolase 36 family.</text>
</comment>
<dbReference type="EC" id="3.2.1.22" evidence="3 6"/>
<dbReference type="InterPro" id="IPR002252">
    <property type="entry name" value="Glyco_hydro_36"/>
</dbReference>
<keyword evidence="10" id="KW-1185">Reference proteome</keyword>
<evidence type="ECO:0000313" key="9">
    <source>
        <dbReference type="EMBL" id="MFC5649456.1"/>
    </source>
</evidence>
<evidence type="ECO:0000313" key="10">
    <source>
        <dbReference type="Proteomes" id="UP001596047"/>
    </source>
</evidence>
<sequence>MTSLPITYLEQSRIFELRTNRTSYLLGVNDAGTVQHIYWGQPVEASECAPMLKRRHHSSFDADVNRESEEYGGWGGSNYAEPGLKVTFNDGVRDLKLTYKGYSLDKENELVIHLADVYYSLRVDIHYKVIPEYDLIERYAAVSNDENHPIRVEQVMAAVWTVQAQQQYRLTHVTGRWAGEYQLRKEILTEGKKVLESRRGFTGPHANPWFAMDNGKADETSGRVWFGALGWSGNWKIVAEKTTFGHVRIVGGINDFDGSFLLKPGETYTSPVFTGGFTSGGFGEMSRLLHRYEGDYILPTRKLRKVLYNSWEATEFAVSVEGQKELARQAAKLGVERFVVDDGWFGARNSDRAGLGDWQVNVEKFPNGLKELIDEVKGLGMEFGIWVEPESVNPDSRLFREHPEWVYQFPTREGTQLRNQLLLNLGLAEVKAFVLDFMTELLSSYDISFIKWDMNRTVTEPGTSPLLQQAGESIWIRHVEHLYEIWAELRRRFPHVEFETCAGGGARIDLGILRYADQAWISDNTDARDRLAIQEGFTYAYSPAVMMCWVTESPHGFNGRSLPMSYRFHSSMMGGLGIGANIRNWSDEQLAEAGEYVELYKAIRPTILHGSLYRLESLEHGNMAAYQYLSQDLQEAVVFTFLQSQHFGSEERYLLLQGLDAKASYEVQETDKEPIILHGSNLMNIGLPVLLRGDYSSKLIRLKRIIEAS</sequence>
<organism evidence="9 10">
    <name type="scientific">Paenibacillus solisilvae</name>
    <dbReference type="NCBI Taxonomy" id="2486751"/>
    <lineage>
        <taxon>Bacteria</taxon>
        <taxon>Bacillati</taxon>
        <taxon>Bacillota</taxon>
        <taxon>Bacilli</taxon>
        <taxon>Bacillales</taxon>
        <taxon>Paenibacillaceae</taxon>
        <taxon>Paenibacillus</taxon>
    </lineage>
</organism>
<dbReference type="InterPro" id="IPR038417">
    <property type="entry name" value="Alpga-gal_N_sf"/>
</dbReference>
<keyword evidence="5 6" id="KW-0326">Glycosidase</keyword>
<dbReference type="PIRSF" id="PIRSF005536">
    <property type="entry name" value="Agal"/>
    <property type="match status" value="1"/>
</dbReference>
<feature type="domain" description="Glycosyl hydrolase family 36 N-terminal" evidence="8">
    <location>
        <begin position="33"/>
        <end position="262"/>
    </location>
</feature>
<evidence type="ECO:0000259" key="8">
    <source>
        <dbReference type="Pfam" id="PF16875"/>
    </source>
</evidence>
<dbReference type="RefSeq" id="WP_379187976.1">
    <property type="nucleotide sequence ID" value="NZ_JBHSOW010000035.1"/>
</dbReference>
<dbReference type="PANTHER" id="PTHR43053">
    <property type="entry name" value="GLYCOSIDASE FAMILY 31"/>
    <property type="match status" value="1"/>
</dbReference>
<evidence type="ECO:0000256" key="3">
    <source>
        <dbReference type="ARBA" id="ARBA00012755"/>
    </source>
</evidence>
<dbReference type="SUPFAM" id="SSF51445">
    <property type="entry name" value="(Trans)glycosidases"/>
    <property type="match status" value="1"/>
</dbReference>
<protein>
    <recommendedName>
        <fullName evidence="3 6">Alpha-galactosidase</fullName>
        <ecNumber evidence="3 6">3.2.1.22</ecNumber>
    </recommendedName>
</protein>
<dbReference type="Gene3D" id="3.20.20.70">
    <property type="entry name" value="Aldolase class I"/>
    <property type="match status" value="1"/>
</dbReference>
<evidence type="ECO:0000256" key="6">
    <source>
        <dbReference type="PIRNR" id="PIRNR005536"/>
    </source>
</evidence>
<dbReference type="CDD" id="cd14791">
    <property type="entry name" value="GH36"/>
    <property type="match status" value="1"/>
</dbReference>
<dbReference type="Pfam" id="PF16875">
    <property type="entry name" value="Glyco_hydro_36N"/>
    <property type="match status" value="1"/>
</dbReference>